<comment type="caution">
    <text evidence="2">The sequence shown here is derived from an EMBL/GenBank/DDBJ whole genome shotgun (WGS) entry which is preliminary data.</text>
</comment>
<dbReference type="Gene3D" id="3.40.50.150">
    <property type="entry name" value="Vaccinia Virus protein VP39"/>
    <property type="match status" value="1"/>
</dbReference>
<keyword evidence="2" id="KW-0808">Transferase</keyword>
<dbReference type="PANTHER" id="PTHR43464">
    <property type="entry name" value="METHYLTRANSFERASE"/>
    <property type="match status" value="1"/>
</dbReference>
<protein>
    <submittedName>
        <fullName evidence="2">Class I SAM-dependent methyltransferase</fullName>
    </submittedName>
</protein>
<proteinExistence type="predicted"/>
<organism evidence="2 3">
    <name type="scientific">Nemorincola caseinilytica</name>
    <dbReference type="NCBI Taxonomy" id="2054315"/>
    <lineage>
        <taxon>Bacteria</taxon>
        <taxon>Pseudomonadati</taxon>
        <taxon>Bacteroidota</taxon>
        <taxon>Chitinophagia</taxon>
        <taxon>Chitinophagales</taxon>
        <taxon>Chitinophagaceae</taxon>
        <taxon>Nemorincola</taxon>
    </lineage>
</organism>
<dbReference type="SUPFAM" id="SSF53335">
    <property type="entry name" value="S-adenosyl-L-methionine-dependent methyltransferases"/>
    <property type="match status" value="1"/>
</dbReference>
<evidence type="ECO:0000259" key="1">
    <source>
        <dbReference type="Pfam" id="PF13649"/>
    </source>
</evidence>
<sequence length="268" mass="29468">MNTSPQDHVAVNRKLWDEKTPFHIASAFYRNDAFKAGASTLKDIELALLGDMAGKRILHLQCHFGQDSLSLARMGAIVTGVDLSGAAITYARQLNDELGLNASFICADVYELPQELLGQFDIVFSSYGTIVWLPDMPRWAGSIARCLAPGGRFVFAETHPLVLMYDDNFKGIIYPYFNTGTIHETEQGTYADRSADISLPSMTWNHTLSDVIGALLGAGLTLTAFHEFDHCPYDCFGNMVQVAPGKYQVKGQEGMFPLVYSLAAQKAL</sequence>
<dbReference type="CDD" id="cd02440">
    <property type="entry name" value="AdoMet_MTases"/>
    <property type="match status" value="1"/>
</dbReference>
<evidence type="ECO:0000313" key="2">
    <source>
        <dbReference type="EMBL" id="GAA4466213.1"/>
    </source>
</evidence>
<name>A0ABP8NI41_9BACT</name>
<dbReference type="InterPro" id="IPR041698">
    <property type="entry name" value="Methyltransf_25"/>
</dbReference>
<dbReference type="EMBL" id="BAABFA010000011">
    <property type="protein sequence ID" value="GAA4466213.1"/>
    <property type="molecule type" value="Genomic_DNA"/>
</dbReference>
<gene>
    <name evidence="2" type="ORF">GCM10023093_19970</name>
</gene>
<keyword evidence="3" id="KW-1185">Reference proteome</keyword>
<dbReference type="GO" id="GO:0008168">
    <property type="term" value="F:methyltransferase activity"/>
    <property type="evidence" value="ECO:0007669"/>
    <property type="project" value="UniProtKB-KW"/>
</dbReference>
<feature type="domain" description="Methyltransferase" evidence="1">
    <location>
        <begin position="57"/>
        <end position="151"/>
    </location>
</feature>
<dbReference type="Proteomes" id="UP001500067">
    <property type="component" value="Unassembled WGS sequence"/>
</dbReference>
<dbReference type="Pfam" id="PF13649">
    <property type="entry name" value="Methyltransf_25"/>
    <property type="match status" value="1"/>
</dbReference>
<dbReference type="InterPro" id="IPR029063">
    <property type="entry name" value="SAM-dependent_MTases_sf"/>
</dbReference>
<dbReference type="GO" id="GO:0032259">
    <property type="term" value="P:methylation"/>
    <property type="evidence" value="ECO:0007669"/>
    <property type="project" value="UniProtKB-KW"/>
</dbReference>
<accession>A0ABP8NI41</accession>
<keyword evidence="2" id="KW-0489">Methyltransferase</keyword>
<evidence type="ECO:0000313" key="3">
    <source>
        <dbReference type="Proteomes" id="UP001500067"/>
    </source>
</evidence>
<dbReference type="PANTHER" id="PTHR43464:SF82">
    <property type="entry name" value="METHYLTRANSFERASE DOMAIN-CONTAINING PROTEIN"/>
    <property type="match status" value="1"/>
</dbReference>
<reference evidence="3" key="1">
    <citation type="journal article" date="2019" name="Int. J. Syst. Evol. Microbiol.">
        <title>The Global Catalogue of Microorganisms (GCM) 10K type strain sequencing project: providing services to taxonomists for standard genome sequencing and annotation.</title>
        <authorList>
            <consortium name="The Broad Institute Genomics Platform"/>
            <consortium name="The Broad Institute Genome Sequencing Center for Infectious Disease"/>
            <person name="Wu L."/>
            <person name="Ma J."/>
        </authorList>
    </citation>
    <scope>NUCLEOTIDE SEQUENCE [LARGE SCALE GENOMIC DNA]</scope>
    <source>
        <strain evidence="3">JCM 32105</strain>
    </source>
</reference>
<dbReference type="RefSeq" id="WP_345082464.1">
    <property type="nucleotide sequence ID" value="NZ_BAABFA010000011.1"/>
</dbReference>